<accession>A0AC35FWK3</accession>
<evidence type="ECO:0000313" key="2">
    <source>
        <dbReference type="WBParaSite" id="PS1159_v2.g21605.t1"/>
    </source>
</evidence>
<proteinExistence type="predicted"/>
<dbReference type="WBParaSite" id="PS1159_v2.g21605.t1">
    <property type="protein sequence ID" value="PS1159_v2.g21605.t1"/>
    <property type="gene ID" value="PS1159_v2.g21605"/>
</dbReference>
<organism evidence="1 2">
    <name type="scientific">Panagrolaimus sp. PS1159</name>
    <dbReference type="NCBI Taxonomy" id="55785"/>
    <lineage>
        <taxon>Eukaryota</taxon>
        <taxon>Metazoa</taxon>
        <taxon>Ecdysozoa</taxon>
        <taxon>Nematoda</taxon>
        <taxon>Chromadorea</taxon>
        <taxon>Rhabditida</taxon>
        <taxon>Tylenchina</taxon>
        <taxon>Panagrolaimomorpha</taxon>
        <taxon>Panagrolaimoidea</taxon>
        <taxon>Panagrolaimidae</taxon>
        <taxon>Panagrolaimus</taxon>
    </lineage>
</organism>
<protein>
    <submittedName>
        <fullName evidence="2">Uncharacterized protein</fullName>
    </submittedName>
</protein>
<sequence length="836" mass="92349">DEEGYKGANGVENQNESSIPSYTISKSLIDAFIPPGKTPKPDGDNDRTIAKENVQFQAQGNHTRNESSFEDYTVAKSLIDAFIPPGKTPKAADGSESVDVDGREYQNRQSQSSIGSYTTAKSLLNAFTLPGKTPTINEDNEDESIAADAVRNQTQSSFGSYAVSKSLINAFIPPGKTPKPDDDDSDITVTADQSAKLQANKTYAGDESSIPSYTVSKSLLDAFIPPGKTPTINEDDENAETIVADGGEYQNRKSQSSIGSWTISQSALDAFIPPGKTPKPDDDNDQTITEENVQVQAQENQTQNESSIVDYTVPKSLIDAFIPPGKTPKANDAVDDDVEMMEVDGEEYQKNFVSNQHKPLSESITTSSQPPLDFRAPQIQHPNTARVMTSRLSLLLPRFMQPTTSSSARTSKKPVSCASPVCSKQTNPPLIAQEARAPATTSRSLQKPHVTPRKSVAVCRKVLDQSFNAAKLPVLDPSQFEEFQPTEKSRPHRSSGGKRIHPLTPQQPTSKFGVSNKENLNRTKAFDLLQQYQSPVTPRVAAKRITPNSKLPGPLQFNELQPVETSRLPHHTSGCSNDPESQIDQDFGKLTFTEEKESSGSHSDESVKIITPSTPRSSSNVLEYVLQTPTSSKNTTSSRRTIPESPIDHDFENAETSISLHRRGDSNIPDSPIDHDFDFANPFTSFDSSIFSVNTPGPSRSAFPKRNPLIPVNFRNESNMTINDSIRSNESVIKITAAQKKNDKKVKYVLAKPKLVKPHSPEIDQPNLRRSQRTRVRRLRIYTLVDTETVEVKNPRAVKYLTVDPGEQIEREKALKKRQKSRKEFAKVQRERENDL</sequence>
<evidence type="ECO:0000313" key="1">
    <source>
        <dbReference type="Proteomes" id="UP000887580"/>
    </source>
</evidence>
<name>A0AC35FWK3_9BILA</name>
<dbReference type="Proteomes" id="UP000887580">
    <property type="component" value="Unplaced"/>
</dbReference>
<reference evidence="2" key="1">
    <citation type="submission" date="2022-11" db="UniProtKB">
        <authorList>
            <consortium name="WormBaseParasite"/>
        </authorList>
    </citation>
    <scope>IDENTIFICATION</scope>
</reference>